<feature type="signal peptide" evidence="2">
    <location>
        <begin position="1"/>
        <end position="23"/>
    </location>
</feature>
<feature type="compositionally biased region" description="Polar residues" evidence="1">
    <location>
        <begin position="386"/>
        <end position="404"/>
    </location>
</feature>
<dbReference type="PROSITE" id="PS51257">
    <property type="entry name" value="PROKAR_LIPOPROTEIN"/>
    <property type="match status" value="1"/>
</dbReference>
<dbReference type="RefSeq" id="WP_015153478.1">
    <property type="nucleotide sequence ID" value="NC_019695.1"/>
</dbReference>
<feature type="compositionally biased region" description="Basic and acidic residues" evidence="1">
    <location>
        <begin position="63"/>
        <end position="72"/>
    </location>
</feature>
<feature type="chain" id="PRO_5003936035" evidence="2">
    <location>
        <begin position="24"/>
        <end position="443"/>
    </location>
</feature>
<gene>
    <name evidence="3" type="ORF">Chro_1404</name>
</gene>
<dbReference type="InParanoid" id="K9TWI8"/>
<evidence type="ECO:0000313" key="4">
    <source>
        <dbReference type="Proteomes" id="UP000010384"/>
    </source>
</evidence>
<dbReference type="HOGENOM" id="CLU_617773_0_0_3"/>
<keyword evidence="4" id="KW-1185">Reference proteome</keyword>
<feature type="compositionally biased region" description="Low complexity" evidence="1">
    <location>
        <begin position="241"/>
        <end position="268"/>
    </location>
</feature>
<sequence>MHRLSTTAVAGMLALTIAGCSSGGEETSSTNVQPTAATQASDSSPEPSQTQSQPIIVAQKPDNAQKLEKKPDQSPQPDPKASQKTPPIATPTDGLIQPTNSDRRTQQVQKGRPDPFAELYDAQPKVAAAPKPPKPPSIPATPVLKPAPLPPPMPVAPPQPDLARGTTVLGVIEVGNQFQAIVQVPNEATSRYVSEGQRLADGQVTVKRIEMYPGSEPVVVLEQFGQEVSRVVGQEPAQANTGTTPGSPGKTSSSISVPSLPSSGVIPSAGGQNALPPSPPTMENSTSNQPLPETPSPEELKNRLRTSPLPTDDPNAQSSSESVPAVQTKTFLPTVQPSTAFPEEAQPTEAKSEVNSEKASPQPDNTPNTPEAKPAHDSLPGVEGDNISQLQSSTKLPSAQQSKQRLVAILTRSQTNRTTTAIQSNSKARIYRQELIDRLLKSK</sequence>
<feature type="compositionally biased region" description="Low complexity" evidence="1">
    <location>
        <begin position="73"/>
        <end position="84"/>
    </location>
</feature>
<reference evidence="3 4" key="1">
    <citation type="submission" date="2012-06" db="EMBL/GenBank/DDBJ databases">
        <title>Finished chromosome of genome of Chroococcidiopsis thermalis PCC 7203.</title>
        <authorList>
            <consortium name="US DOE Joint Genome Institute"/>
            <person name="Gugger M."/>
            <person name="Coursin T."/>
            <person name="Rippka R."/>
            <person name="Tandeau De Marsac N."/>
            <person name="Huntemann M."/>
            <person name="Wei C.-L."/>
            <person name="Han J."/>
            <person name="Detter J.C."/>
            <person name="Han C."/>
            <person name="Tapia R."/>
            <person name="Davenport K."/>
            <person name="Daligault H."/>
            <person name="Erkkila T."/>
            <person name="Gu W."/>
            <person name="Munk A.C.C."/>
            <person name="Teshima H."/>
            <person name="Xu Y."/>
            <person name="Chain P."/>
            <person name="Chen A."/>
            <person name="Krypides N."/>
            <person name="Mavromatis K."/>
            <person name="Markowitz V."/>
            <person name="Szeto E."/>
            <person name="Ivanova N."/>
            <person name="Mikhailova N."/>
            <person name="Ovchinnikova G."/>
            <person name="Pagani I."/>
            <person name="Pati A."/>
            <person name="Goodwin L."/>
            <person name="Peters L."/>
            <person name="Pitluck S."/>
            <person name="Woyke T."/>
            <person name="Kerfeld C."/>
        </authorList>
    </citation>
    <scope>NUCLEOTIDE SEQUENCE [LARGE SCALE GENOMIC DNA]</scope>
    <source>
        <strain evidence="3 4">PCC 7203</strain>
    </source>
</reference>
<feature type="compositionally biased region" description="Basic and acidic residues" evidence="1">
    <location>
        <begin position="101"/>
        <end position="115"/>
    </location>
</feature>
<evidence type="ECO:0000256" key="1">
    <source>
        <dbReference type="SAM" id="MobiDB-lite"/>
    </source>
</evidence>
<feature type="compositionally biased region" description="Polar residues" evidence="1">
    <location>
        <begin position="314"/>
        <end position="339"/>
    </location>
</feature>
<feature type="compositionally biased region" description="Polar residues" evidence="1">
    <location>
        <begin position="281"/>
        <end position="291"/>
    </location>
</feature>
<protein>
    <submittedName>
        <fullName evidence="3">Uncharacterized protein</fullName>
    </submittedName>
</protein>
<feature type="compositionally biased region" description="Polar residues" evidence="1">
    <location>
        <begin position="357"/>
        <end position="369"/>
    </location>
</feature>
<keyword evidence="2" id="KW-0732">Signal</keyword>
<evidence type="ECO:0000313" key="3">
    <source>
        <dbReference type="EMBL" id="AFY86930.1"/>
    </source>
</evidence>
<dbReference type="Proteomes" id="UP000010384">
    <property type="component" value="Chromosome"/>
</dbReference>
<dbReference type="eggNOG" id="COG3170">
    <property type="taxonomic scope" value="Bacteria"/>
</dbReference>
<accession>K9TWI8</accession>
<dbReference type="KEGG" id="cthe:Chro_1404"/>
<dbReference type="EMBL" id="CP003597">
    <property type="protein sequence ID" value="AFY86930.1"/>
    <property type="molecule type" value="Genomic_DNA"/>
</dbReference>
<feature type="region of interest" description="Disordered" evidence="1">
    <location>
        <begin position="233"/>
        <end position="404"/>
    </location>
</feature>
<evidence type="ECO:0000256" key="2">
    <source>
        <dbReference type="SAM" id="SignalP"/>
    </source>
</evidence>
<dbReference type="AlphaFoldDB" id="K9TWI8"/>
<feature type="compositionally biased region" description="Polar residues" evidence="1">
    <location>
        <begin position="31"/>
        <end position="40"/>
    </location>
</feature>
<name>K9TWI8_CHRTP</name>
<feature type="compositionally biased region" description="Low complexity" evidence="1">
    <location>
        <begin position="41"/>
        <end position="54"/>
    </location>
</feature>
<proteinExistence type="predicted"/>
<dbReference type="OrthoDB" id="529932at2"/>
<dbReference type="STRING" id="251229.Chro_1404"/>
<feature type="region of interest" description="Disordered" evidence="1">
    <location>
        <begin position="20"/>
        <end position="161"/>
    </location>
</feature>
<feature type="compositionally biased region" description="Pro residues" evidence="1">
    <location>
        <begin position="130"/>
        <end position="160"/>
    </location>
</feature>
<organism evidence="3 4">
    <name type="scientific">Chroococcidiopsis thermalis (strain PCC 7203)</name>
    <dbReference type="NCBI Taxonomy" id="251229"/>
    <lineage>
        <taxon>Bacteria</taxon>
        <taxon>Bacillati</taxon>
        <taxon>Cyanobacteriota</taxon>
        <taxon>Cyanophyceae</taxon>
        <taxon>Chroococcidiopsidales</taxon>
        <taxon>Chroococcidiopsidaceae</taxon>
        <taxon>Chroococcidiopsis</taxon>
    </lineage>
</organism>